<protein>
    <recommendedName>
        <fullName evidence="1">Bro-N domain-containing protein</fullName>
    </recommendedName>
</protein>
<organism evidence="2 3">
    <name type="scientific">Clostridium perfringens (strain 13 / Type A)</name>
    <dbReference type="NCBI Taxonomy" id="195102"/>
    <lineage>
        <taxon>Bacteria</taxon>
        <taxon>Bacillati</taxon>
        <taxon>Bacillota</taxon>
        <taxon>Clostridia</taxon>
        <taxon>Eubacteriales</taxon>
        <taxon>Clostridiaceae</taxon>
        <taxon>Clostridium</taxon>
    </lineage>
</organism>
<evidence type="ECO:0000313" key="3">
    <source>
        <dbReference type="Proteomes" id="UP000000818"/>
    </source>
</evidence>
<gene>
    <name evidence="2" type="ordered locus">CPE0143</name>
</gene>
<dbReference type="AlphaFoldDB" id="Q8XP23"/>
<dbReference type="PROSITE" id="PS51750">
    <property type="entry name" value="BRO_N"/>
    <property type="match status" value="1"/>
</dbReference>
<evidence type="ECO:0000313" key="2">
    <source>
        <dbReference type="EMBL" id="BAB79849.1"/>
    </source>
</evidence>
<dbReference type="Proteomes" id="UP000000818">
    <property type="component" value="Chromosome"/>
</dbReference>
<dbReference type="KEGG" id="cpe:CPE0143"/>
<dbReference type="HOGENOM" id="CLU_2057326_0_0_9"/>
<sequence length="119" mass="14084">MGVTHISYLKQTPKLVIFYEEGLYGFINYSKLPIGISFRKWLRREVLPELRAKGTYSINKESYKDNLKDENENLSLYIQDKLNKERNLSLLLEVLNLIDRITSKENEDKLRYLKDILNG</sequence>
<name>Q8XP23_CLOPE</name>
<proteinExistence type="predicted"/>
<dbReference type="STRING" id="195102.gene:10489387"/>
<evidence type="ECO:0000259" key="1">
    <source>
        <dbReference type="PROSITE" id="PS51750"/>
    </source>
</evidence>
<dbReference type="InterPro" id="IPR003497">
    <property type="entry name" value="BRO_N_domain"/>
</dbReference>
<dbReference type="EMBL" id="BA000016">
    <property type="protein sequence ID" value="BAB79849.1"/>
    <property type="molecule type" value="Genomic_DNA"/>
</dbReference>
<feature type="domain" description="Bro-N" evidence="1">
    <location>
        <begin position="1"/>
        <end position="54"/>
    </location>
</feature>
<accession>Q8XP23</accession>
<reference evidence="2 3" key="1">
    <citation type="journal article" date="2002" name="Proc. Natl. Acad. Sci. U.S.A.">
        <title>Complete genome sequence of Clostridium perfringens, an anaerobic flesh-eater.</title>
        <authorList>
            <person name="Shimizu T."/>
            <person name="Ohtani K."/>
            <person name="Hirakawa H."/>
            <person name="Ohshima K."/>
            <person name="Yamashita A."/>
            <person name="Shiba T."/>
            <person name="Ogasawara N."/>
            <person name="Hattori M."/>
            <person name="Kuhara S."/>
            <person name="Hayashi H."/>
        </authorList>
    </citation>
    <scope>NUCLEOTIDE SEQUENCE [LARGE SCALE GENOMIC DNA]</scope>
    <source>
        <strain evidence="3">13 / Type A</strain>
    </source>
</reference>